<dbReference type="AlphaFoldDB" id="A0A3G2UNZ0"/>
<dbReference type="EMBL" id="CP033227">
    <property type="protein sequence ID" value="AYO75798.1"/>
    <property type="molecule type" value="Genomic_DNA"/>
</dbReference>
<gene>
    <name evidence="2" type="ORF">EBF16_02170</name>
</gene>
<dbReference type="InterPro" id="IPR002500">
    <property type="entry name" value="PAPS_reduct_dom"/>
</dbReference>
<evidence type="ECO:0000313" key="2">
    <source>
        <dbReference type="EMBL" id="AYO75798.1"/>
    </source>
</evidence>
<feature type="domain" description="Phosphoadenosine phosphosulphate reductase" evidence="1">
    <location>
        <begin position="33"/>
        <end position="218"/>
    </location>
</feature>
<dbReference type="GO" id="GO:0003824">
    <property type="term" value="F:catalytic activity"/>
    <property type="evidence" value="ECO:0007669"/>
    <property type="project" value="InterPro"/>
</dbReference>
<dbReference type="Pfam" id="PF01507">
    <property type="entry name" value="PAPS_reduct"/>
    <property type="match status" value="1"/>
</dbReference>
<dbReference type="RefSeq" id="WP_122129169.1">
    <property type="nucleotide sequence ID" value="NZ_CP033227.1"/>
</dbReference>
<dbReference type="Proteomes" id="UP000280708">
    <property type="component" value="Plasmid pF1"/>
</dbReference>
<protein>
    <submittedName>
        <fullName evidence="2">Phosphoadenosine phosphosulfate reductase</fullName>
    </submittedName>
</protein>
<evidence type="ECO:0000313" key="3">
    <source>
        <dbReference type="Proteomes" id="UP000280708"/>
    </source>
</evidence>
<proteinExistence type="predicted"/>
<geneLocation type="plasmid" evidence="3">
    <name>pf1</name>
</geneLocation>
<name>A0A3G2UNZ0_SPHYA</name>
<keyword evidence="2" id="KW-0614">Plasmid</keyword>
<sequence length="373" mass="40787">MLDTDTSHRISGLPAIALPPAMLEAIAAGAWVVFNLSGGKDSSAAMFTVNPLLDALGHPRERRLALHADLGRAEWDETPATVEDLAALAGLPLTIVRRAAGDLFDRWAKRFANGKARYEALETYNLIGPWSSSALRFCTSEMKAHVIGPHLARTLRGATIVNVLGLRRDESPARARTPEWKPDPRYAPAGNPHGTRMMLWNPLTHWTTPQVLAAHATLHTPLHIAYTCHGSSRLSCRFCVLQSLADARASASAPANRDALLHLVDLEASSTFSFQPGRWLADTDPRLLPDDLARRIGTAKADAAERRRLEAAMPPELRYVRGWPPRIPTHDEAAIIAASRAPILARHDLSNLYPTANAVRARFADLIDVKRAA</sequence>
<reference evidence="2 3" key="1">
    <citation type="submission" date="2018-10" db="EMBL/GenBank/DDBJ databases">
        <title>Characterization and genome analysis of a novel bacterium Sphingobium yanoikuyae SJTF8 capable of degrading PAHs.</title>
        <authorList>
            <person name="Yin C."/>
            <person name="Xiong W."/>
            <person name="Liang R."/>
        </authorList>
    </citation>
    <scope>NUCLEOTIDE SEQUENCE [LARGE SCALE GENOMIC DNA]</scope>
    <source>
        <strain evidence="2 3">SJTF8</strain>
        <plasmid evidence="3">pf1</plasmid>
    </source>
</reference>
<dbReference type="InterPro" id="IPR014729">
    <property type="entry name" value="Rossmann-like_a/b/a_fold"/>
</dbReference>
<organism evidence="2 3">
    <name type="scientific">Sphingobium yanoikuyae</name>
    <name type="common">Sphingomonas yanoikuyae</name>
    <dbReference type="NCBI Taxonomy" id="13690"/>
    <lineage>
        <taxon>Bacteria</taxon>
        <taxon>Pseudomonadati</taxon>
        <taxon>Pseudomonadota</taxon>
        <taxon>Alphaproteobacteria</taxon>
        <taxon>Sphingomonadales</taxon>
        <taxon>Sphingomonadaceae</taxon>
        <taxon>Sphingobium</taxon>
    </lineage>
</organism>
<dbReference type="SUPFAM" id="SSF52402">
    <property type="entry name" value="Adenine nucleotide alpha hydrolases-like"/>
    <property type="match status" value="1"/>
</dbReference>
<accession>A0A3G2UNZ0</accession>
<dbReference type="Gene3D" id="3.40.50.620">
    <property type="entry name" value="HUPs"/>
    <property type="match status" value="1"/>
</dbReference>
<evidence type="ECO:0000259" key="1">
    <source>
        <dbReference type="Pfam" id="PF01507"/>
    </source>
</evidence>